<evidence type="ECO:0000313" key="2">
    <source>
        <dbReference type="EMBL" id="EQB17115.1"/>
    </source>
</evidence>
<dbReference type="RefSeq" id="WP_021233634.1">
    <property type="nucleotide sequence ID" value="NZ_ATHL01000059.1"/>
</dbReference>
<dbReference type="eggNOG" id="COG3182">
    <property type="taxonomic scope" value="Bacteria"/>
</dbReference>
<feature type="transmembrane region" description="Helical" evidence="1">
    <location>
        <begin position="12"/>
        <end position="36"/>
    </location>
</feature>
<dbReference type="PANTHER" id="PTHR34219">
    <property type="entry name" value="IRON-REGULATED INNER MEMBRANE PROTEIN-RELATED"/>
    <property type="match status" value="1"/>
</dbReference>
<gene>
    <name evidence="2" type="ORF">L284_08675</name>
</gene>
<dbReference type="AlphaFoldDB" id="T0IZ02"/>
<protein>
    <recommendedName>
        <fullName evidence="4">PepSY domain-containing protein</fullName>
    </recommendedName>
</protein>
<name>T0IZ02_9SPHN</name>
<dbReference type="Proteomes" id="UP000015527">
    <property type="component" value="Unassembled WGS sequence"/>
</dbReference>
<keyword evidence="1" id="KW-0812">Transmembrane</keyword>
<keyword evidence="3" id="KW-1185">Reference proteome</keyword>
<evidence type="ECO:0000313" key="3">
    <source>
        <dbReference type="Proteomes" id="UP000015527"/>
    </source>
</evidence>
<keyword evidence="1" id="KW-0472">Membrane</keyword>
<comment type="caution">
    <text evidence="2">The sequence shown here is derived from an EMBL/GenBank/DDBJ whole genome shotgun (WGS) entry which is preliminary data.</text>
</comment>
<accession>T0IZ02</accession>
<evidence type="ECO:0000256" key="1">
    <source>
        <dbReference type="SAM" id="Phobius"/>
    </source>
</evidence>
<reference evidence="2 3" key="1">
    <citation type="journal article" date="2013" name="Genome Announc.">
        <title>Genome Sequence of Novosphingobium lindaniclasticum LE124T, Isolated from a Hexachlorocyclohexane Dumpsite.</title>
        <authorList>
            <person name="Saxena A."/>
            <person name="Nayyar N."/>
            <person name="Sangwan N."/>
            <person name="Kumari R."/>
            <person name="Khurana J.P."/>
            <person name="Lal R."/>
        </authorList>
    </citation>
    <scope>NUCLEOTIDE SEQUENCE [LARGE SCALE GENOMIC DNA]</scope>
    <source>
        <strain evidence="2 3">LE124</strain>
    </source>
</reference>
<evidence type="ECO:0008006" key="4">
    <source>
        <dbReference type="Google" id="ProtNLM"/>
    </source>
</evidence>
<keyword evidence="1" id="KW-1133">Transmembrane helix</keyword>
<organism evidence="2 3">
    <name type="scientific">Novosphingobium lindaniclasticum LE124</name>
    <dbReference type="NCBI Taxonomy" id="1096930"/>
    <lineage>
        <taxon>Bacteria</taxon>
        <taxon>Pseudomonadati</taxon>
        <taxon>Pseudomonadota</taxon>
        <taxon>Alphaproteobacteria</taxon>
        <taxon>Sphingomonadales</taxon>
        <taxon>Sphingomonadaceae</taxon>
        <taxon>Novosphingobium</taxon>
    </lineage>
</organism>
<dbReference type="Pfam" id="PF03929">
    <property type="entry name" value="PepSY_TM"/>
    <property type="match status" value="1"/>
</dbReference>
<dbReference type="EMBL" id="ATHL01000059">
    <property type="protein sequence ID" value="EQB17115.1"/>
    <property type="molecule type" value="Genomic_DNA"/>
</dbReference>
<dbReference type="InterPro" id="IPR005625">
    <property type="entry name" value="PepSY-ass_TM"/>
</dbReference>
<sequence>MSKSFRQSQSFLHTWSGLLLGWVLFVIFMAGTIAFWREGLNRWMRPELDRIEQPYAVLGGAQRFLQSKAPDAKSWYIAMPNARAAGAQVYWQPQPEPGKERARDTVLRHHLLGREQRGNHQRYSGVMPLTLRCASTAAATSCFSAGSAAACAAAGISEAAANAAAIRMRLLIRLPRRLRQGRVLDTQLI</sequence>
<dbReference type="PANTHER" id="PTHR34219:SF4">
    <property type="entry name" value="PEPSY DOMAIN-CONTAINING PROTEIN"/>
    <property type="match status" value="1"/>
</dbReference>
<dbReference type="OrthoDB" id="9776609at2"/>
<proteinExistence type="predicted"/>